<dbReference type="Proteomes" id="UP000190675">
    <property type="component" value="Chromosome I"/>
</dbReference>
<evidence type="ECO:0000313" key="1">
    <source>
        <dbReference type="EMBL" id="SHG26458.1"/>
    </source>
</evidence>
<name>A0A1M5IDM4_9BRAD</name>
<dbReference type="InterPro" id="IPR052891">
    <property type="entry name" value="DNA-3mA_glycosylase"/>
</dbReference>
<evidence type="ECO:0000313" key="2">
    <source>
        <dbReference type="Proteomes" id="UP000190675"/>
    </source>
</evidence>
<dbReference type="AlphaFoldDB" id="A0A1M5IDM4"/>
<dbReference type="InterPro" id="IPR011257">
    <property type="entry name" value="DNA_glycosylase"/>
</dbReference>
<dbReference type="PANTHER" id="PTHR30037">
    <property type="entry name" value="DNA-3-METHYLADENINE GLYCOSYLASE 1"/>
    <property type="match status" value="1"/>
</dbReference>
<accession>A0A1M5IDM4</accession>
<sequence length="251" mass="27873">MASARCAKGLRRVTSFKAIRARAEKRKGGASALKKLLPPIPDPRSLIELADDRVLAEMARRVFSAGFAWSVIEARWPGFEEAFLGFQPATLAFKPDEFWEALVSDTRIVRHGAKIMSVRDNARFVQEIAAEHGGFGRFLANWPSSDEVGLLNLLAKRGSRLGGNTGQMLLRFLGWDGFVTSKDVTACLRDAGLDIAEEVKSKTDLAKVQAQFNAWAKETGLPYVRISRICAMSIGENYEARELTRRTRRGD</sequence>
<dbReference type="Pfam" id="PF03352">
    <property type="entry name" value="Adenine_glyco"/>
    <property type="match status" value="1"/>
</dbReference>
<dbReference type="InterPro" id="IPR005019">
    <property type="entry name" value="Adenine_glyco"/>
</dbReference>
<organism evidence="1 2">
    <name type="scientific">Bradyrhizobium erythrophlei</name>
    <dbReference type="NCBI Taxonomy" id="1437360"/>
    <lineage>
        <taxon>Bacteria</taxon>
        <taxon>Pseudomonadati</taxon>
        <taxon>Pseudomonadota</taxon>
        <taxon>Alphaproteobacteria</taxon>
        <taxon>Hyphomicrobiales</taxon>
        <taxon>Nitrobacteraceae</taxon>
        <taxon>Bradyrhizobium</taxon>
    </lineage>
</organism>
<dbReference type="SUPFAM" id="SSF48150">
    <property type="entry name" value="DNA-glycosylase"/>
    <property type="match status" value="1"/>
</dbReference>
<protein>
    <submittedName>
        <fullName evidence="1">DNA-3-methyladenine glycosylase I</fullName>
    </submittedName>
</protein>
<dbReference type="Gene3D" id="1.10.340.30">
    <property type="entry name" value="Hypothetical protein, domain 2"/>
    <property type="match status" value="1"/>
</dbReference>
<gene>
    <name evidence="1" type="ORF">SAMN05444169_1500</name>
</gene>
<reference evidence="1 2" key="1">
    <citation type="submission" date="2016-11" db="EMBL/GenBank/DDBJ databases">
        <authorList>
            <person name="Jaros S."/>
            <person name="Januszkiewicz K."/>
            <person name="Wedrychowicz H."/>
        </authorList>
    </citation>
    <scope>NUCLEOTIDE SEQUENCE [LARGE SCALE GENOMIC DNA]</scope>
    <source>
        <strain evidence="1 2">GAS242</strain>
    </source>
</reference>
<proteinExistence type="predicted"/>
<dbReference type="OrthoDB" id="9795156at2"/>
<dbReference type="EMBL" id="LT670818">
    <property type="protein sequence ID" value="SHG26458.1"/>
    <property type="molecule type" value="Genomic_DNA"/>
</dbReference>
<dbReference type="GO" id="GO:0008725">
    <property type="term" value="F:DNA-3-methyladenine glycosylase activity"/>
    <property type="evidence" value="ECO:0007669"/>
    <property type="project" value="InterPro"/>
</dbReference>
<dbReference type="PANTHER" id="PTHR30037:SF3">
    <property type="entry name" value="BLR0857 PROTEIN"/>
    <property type="match status" value="1"/>
</dbReference>
<dbReference type="GO" id="GO:0006284">
    <property type="term" value="P:base-excision repair"/>
    <property type="evidence" value="ECO:0007669"/>
    <property type="project" value="InterPro"/>
</dbReference>